<keyword evidence="5" id="KW-0029">Amino-acid transport</keyword>
<dbReference type="Pfam" id="PF00005">
    <property type="entry name" value="ABC_tran"/>
    <property type="match status" value="1"/>
</dbReference>
<dbReference type="GO" id="GO:0016887">
    <property type="term" value="F:ATP hydrolysis activity"/>
    <property type="evidence" value="ECO:0007669"/>
    <property type="project" value="InterPro"/>
</dbReference>
<dbReference type="SMART" id="SM00382">
    <property type="entry name" value="AAA"/>
    <property type="match status" value="1"/>
</dbReference>
<dbReference type="Gene3D" id="3.40.50.300">
    <property type="entry name" value="P-loop containing nucleotide triphosphate hydrolases"/>
    <property type="match status" value="1"/>
</dbReference>
<comment type="similarity">
    <text evidence="1">Belongs to the ABC transporter superfamily.</text>
</comment>
<feature type="domain" description="ABC transporter" evidence="6">
    <location>
        <begin position="2"/>
        <end position="234"/>
    </location>
</feature>
<dbReference type="InterPro" id="IPR017871">
    <property type="entry name" value="ABC_transporter-like_CS"/>
</dbReference>
<proteinExistence type="inferred from homology"/>
<gene>
    <name evidence="7" type="ORF">EV139_0328</name>
</gene>
<dbReference type="SUPFAM" id="SSF52540">
    <property type="entry name" value="P-loop containing nucleoside triphosphate hydrolases"/>
    <property type="match status" value="1"/>
</dbReference>
<evidence type="ECO:0000313" key="8">
    <source>
        <dbReference type="Proteomes" id="UP000291832"/>
    </source>
</evidence>
<keyword evidence="4 7" id="KW-0067">ATP-binding</keyword>
<dbReference type="EMBL" id="SHKI01000002">
    <property type="protein sequence ID" value="RZT68602.1"/>
    <property type="molecule type" value="Genomic_DNA"/>
</dbReference>
<dbReference type="CDD" id="cd03224">
    <property type="entry name" value="ABC_TM1139_LivF_branched"/>
    <property type="match status" value="1"/>
</dbReference>
<dbReference type="InterPro" id="IPR003593">
    <property type="entry name" value="AAA+_ATPase"/>
</dbReference>
<dbReference type="PANTHER" id="PTHR43820">
    <property type="entry name" value="HIGH-AFFINITY BRANCHED-CHAIN AMINO ACID TRANSPORT ATP-BINDING PROTEIN LIVF"/>
    <property type="match status" value="1"/>
</dbReference>
<evidence type="ECO:0000313" key="7">
    <source>
        <dbReference type="EMBL" id="RZT68602.1"/>
    </source>
</evidence>
<keyword evidence="2" id="KW-0813">Transport</keyword>
<organism evidence="7 8">
    <name type="scientific">Leucobacter luti</name>
    <dbReference type="NCBI Taxonomy" id="340320"/>
    <lineage>
        <taxon>Bacteria</taxon>
        <taxon>Bacillati</taxon>
        <taxon>Actinomycetota</taxon>
        <taxon>Actinomycetes</taxon>
        <taxon>Micrococcales</taxon>
        <taxon>Microbacteriaceae</taxon>
        <taxon>Leucobacter</taxon>
    </lineage>
</organism>
<dbReference type="OrthoDB" id="9776369at2"/>
<evidence type="ECO:0000256" key="2">
    <source>
        <dbReference type="ARBA" id="ARBA00022448"/>
    </source>
</evidence>
<evidence type="ECO:0000256" key="4">
    <source>
        <dbReference type="ARBA" id="ARBA00022840"/>
    </source>
</evidence>
<dbReference type="RefSeq" id="WP_130452573.1">
    <property type="nucleotide sequence ID" value="NZ_QYAG01000004.1"/>
</dbReference>
<reference evidence="7 8" key="1">
    <citation type="journal article" date="2015" name="Stand. Genomic Sci.">
        <title>Genomic Encyclopedia of Bacterial and Archaeal Type Strains, Phase III: the genomes of soil and plant-associated and newly described type strains.</title>
        <authorList>
            <person name="Whitman W.B."/>
            <person name="Woyke T."/>
            <person name="Klenk H.P."/>
            <person name="Zhou Y."/>
            <person name="Lilburn T.G."/>
            <person name="Beck B.J."/>
            <person name="De Vos P."/>
            <person name="Vandamme P."/>
            <person name="Eisen J.A."/>
            <person name="Garrity G."/>
            <person name="Hugenholtz P."/>
            <person name="Kyrpides N.C."/>
        </authorList>
    </citation>
    <scope>NUCLEOTIDE SEQUENCE [LARGE SCALE GENOMIC DNA]</scope>
    <source>
        <strain evidence="7 8">RF6</strain>
    </source>
</reference>
<sequence>MLELTDVVAGYGSTVIVQGITLGVATGECAALVGPNGHGKTTLLRAISGLLRVRSGSIRFDGTDITKLKAEKIVELGLIHMPQGDLVFPDMTVEENLVLGAFTRTAAKRSRERIAEVYDIFPRLLERRGQRARTLSGGERRMLAIGRGLMGDARLIMIDEPSLGLAPVIVDEVYHQIRRIVDTGMTVLLVEENINRARSLARDIHLVENGTVVRSGRGSELLDDRAIRETYLGVSE</sequence>
<dbReference type="PROSITE" id="PS50893">
    <property type="entry name" value="ABC_TRANSPORTER_2"/>
    <property type="match status" value="1"/>
</dbReference>
<dbReference type="InterPro" id="IPR052156">
    <property type="entry name" value="BCAA_Transport_ATP-bd_LivF"/>
</dbReference>
<comment type="caution">
    <text evidence="7">The sequence shown here is derived from an EMBL/GenBank/DDBJ whole genome shotgun (WGS) entry which is preliminary data.</text>
</comment>
<dbReference type="Proteomes" id="UP000291832">
    <property type="component" value="Unassembled WGS sequence"/>
</dbReference>
<dbReference type="AlphaFoldDB" id="A0A4Q7U8A7"/>
<dbReference type="GO" id="GO:0005524">
    <property type="term" value="F:ATP binding"/>
    <property type="evidence" value="ECO:0007669"/>
    <property type="project" value="UniProtKB-KW"/>
</dbReference>
<accession>A0A4Q7U8A7</accession>
<name>A0A4Q7U8A7_9MICO</name>
<dbReference type="InterPro" id="IPR027417">
    <property type="entry name" value="P-loop_NTPase"/>
</dbReference>
<keyword evidence="3" id="KW-0547">Nucleotide-binding</keyword>
<evidence type="ECO:0000256" key="3">
    <source>
        <dbReference type="ARBA" id="ARBA00022741"/>
    </source>
</evidence>
<dbReference type="PANTHER" id="PTHR43820:SF4">
    <property type="entry name" value="HIGH-AFFINITY BRANCHED-CHAIN AMINO ACID TRANSPORT ATP-BINDING PROTEIN LIVF"/>
    <property type="match status" value="1"/>
</dbReference>
<evidence type="ECO:0000259" key="6">
    <source>
        <dbReference type="PROSITE" id="PS50893"/>
    </source>
</evidence>
<evidence type="ECO:0000256" key="5">
    <source>
        <dbReference type="ARBA" id="ARBA00022970"/>
    </source>
</evidence>
<keyword evidence="8" id="KW-1185">Reference proteome</keyword>
<protein>
    <submittedName>
        <fullName evidence="7">Amino acid/amide ABC transporter ATP-binding protein 2 (HAAT family)</fullName>
    </submittedName>
</protein>
<dbReference type="GO" id="GO:0015807">
    <property type="term" value="P:L-amino acid transport"/>
    <property type="evidence" value="ECO:0007669"/>
    <property type="project" value="TreeGrafter"/>
</dbReference>
<dbReference type="PROSITE" id="PS00211">
    <property type="entry name" value="ABC_TRANSPORTER_1"/>
    <property type="match status" value="1"/>
</dbReference>
<dbReference type="InterPro" id="IPR003439">
    <property type="entry name" value="ABC_transporter-like_ATP-bd"/>
</dbReference>
<evidence type="ECO:0000256" key="1">
    <source>
        <dbReference type="ARBA" id="ARBA00005417"/>
    </source>
</evidence>
<dbReference type="GO" id="GO:0015658">
    <property type="term" value="F:branched-chain amino acid transmembrane transporter activity"/>
    <property type="evidence" value="ECO:0007669"/>
    <property type="project" value="TreeGrafter"/>
</dbReference>